<accession>A0AAV4BEA4</accession>
<dbReference type="AlphaFoldDB" id="A0AAV4BEA4"/>
<evidence type="ECO:0000313" key="1">
    <source>
        <dbReference type="EMBL" id="GFO18454.1"/>
    </source>
</evidence>
<reference evidence="1 2" key="1">
    <citation type="journal article" date="2021" name="Elife">
        <title>Chloroplast acquisition without the gene transfer in kleptoplastic sea slugs, Plakobranchus ocellatus.</title>
        <authorList>
            <person name="Maeda T."/>
            <person name="Takahashi S."/>
            <person name="Yoshida T."/>
            <person name="Shimamura S."/>
            <person name="Takaki Y."/>
            <person name="Nagai Y."/>
            <person name="Toyoda A."/>
            <person name="Suzuki Y."/>
            <person name="Arimoto A."/>
            <person name="Ishii H."/>
            <person name="Satoh N."/>
            <person name="Nishiyama T."/>
            <person name="Hasebe M."/>
            <person name="Maruyama T."/>
            <person name="Minagawa J."/>
            <person name="Obokata J."/>
            <person name="Shigenobu S."/>
        </authorList>
    </citation>
    <scope>NUCLEOTIDE SEQUENCE [LARGE SCALE GENOMIC DNA]</scope>
</reference>
<sequence length="238" mass="26759">MASIPSLIGSVEQVLVTRTSISPIMVIGFRCINMGFSVPRLEVPTCPGDRTTEHEMPMNPPQQTEMWLFVDTKGDFGVPQIHDPDTEYGTRFVGHNDDFHNYYEGEIPAMPDRLQIWDKQVLLEVGRSCNTYDHTKKEYTIKDPSQIYDFTRHPGYKELSASDATAFAMDFTPGPGQQFNMFPHRQVADMNGIRGSTGVRFSTVIQTAVLLLEADTMASSAMELIIFNKVARVAHHVN</sequence>
<comment type="caution">
    <text evidence="1">The sequence shown here is derived from an EMBL/GenBank/DDBJ whole genome shotgun (WGS) entry which is preliminary data.</text>
</comment>
<evidence type="ECO:0000313" key="2">
    <source>
        <dbReference type="Proteomes" id="UP000735302"/>
    </source>
</evidence>
<organism evidence="1 2">
    <name type="scientific">Plakobranchus ocellatus</name>
    <dbReference type="NCBI Taxonomy" id="259542"/>
    <lineage>
        <taxon>Eukaryota</taxon>
        <taxon>Metazoa</taxon>
        <taxon>Spiralia</taxon>
        <taxon>Lophotrochozoa</taxon>
        <taxon>Mollusca</taxon>
        <taxon>Gastropoda</taxon>
        <taxon>Heterobranchia</taxon>
        <taxon>Euthyneura</taxon>
        <taxon>Panpulmonata</taxon>
        <taxon>Sacoglossa</taxon>
        <taxon>Placobranchoidea</taxon>
        <taxon>Plakobranchidae</taxon>
        <taxon>Plakobranchus</taxon>
    </lineage>
</organism>
<dbReference type="EMBL" id="BLXT01004955">
    <property type="protein sequence ID" value="GFO18454.1"/>
    <property type="molecule type" value="Genomic_DNA"/>
</dbReference>
<dbReference type="Proteomes" id="UP000735302">
    <property type="component" value="Unassembled WGS sequence"/>
</dbReference>
<proteinExistence type="predicted"/>
<name>A0AAV4BEA4_9GAST</name>
<protein>
    <submittedName>
        <fullName evidence="1">Uncharacterized protein</fullName>
    </submittedName>
</protein>
<keyword evidence="2" id="KW-1185">Reference proteome</keyword>
<gene>
    <name evidence="1" type="ORF">PoB_004495900</name>
</gene>